<keyword evidence="3" id="KW-1185">Reference proteome</keyword>
<gene>
    <name evidence="2" type="ORF">QC763_0104360</name>
</gene>
<evidence type="ECO:0000313" key="2">
    <source>
        <dbReference type="EMBL" id="KAK4661566.1"/>
    </source>
</evidence>
<proteinExistence type="predicted"/>
<reference evidence="2 3" key="1">
    <citation type="journal article" date="2023" name="bioRxiv">
        <title>High-quality genome assemblies of four members of thePodospora anserinaspecies complex.</title>
        <authorList>
            <person name="Ament-Velasquez S.L."/>
            <person name="Vogan A.A."/>
            <person name="Wallerman O."/>
            <person name="Hartmann F."/>
            <person name="Gautier V."/>
            <person name="Silar P."/>
            <person name="Giraud T."/>
            <person name="Johannesson H."/>
        </authorList>
    </citation>
    <scope>NUCLEOTIDE SEQUENCE [LARGE SCALE GENOMIC DNA]</scope>
    <source>
        <strain evidence="2 3">CBS 411.78</strain>
    </source>
</reference>
<feature type="region of interest" description="Disordered" evidence="1">
    <location>
        <begin position="1"/>
        <end position="27"/>
    </location>
</feature>
<dbReference type="EMBL" id="JAFFHB010000009">
    <property type="protein sequence ID" value="KAK4661566.1"/>
    <property type="molecule type" value="Genomic_DNA"/>
</dbReference>
<evidence type="ECO:0000313" key="3">
    <source>
        <dbReference type="Proteomes" id="UP001326199"/>
    </source>
</evidence>
<sequence length="71" mass="8306">PWTGSAEIGPAFHPSAHRQQQPSQGHLRKLQPFWEATRHLQQYLRIPVTRGAIRRGILLYEKAQRKERARP</sequence>
<protein>
    <submittedName>
        <fullName evidence="2">Uncharacterized protein</fullName>
    </submittedName>
</protein>
<dbReference type="RefSeq" id="XP_062761532.1">
    <property type="nucleotide sequence ID" value="XM_062906434.1"/>
</dbReference>
<organism evidence="2 3">
    <name type="scientific">Podospora pseudopauciseta</name>
    <dbReference type="NCBI Taxonomy" id="2093780"/>
    <lineage>
        <taxon>Eukaryota</taxon>
        <taxon>Fungi</taxon>
        <taxon>Dikarya</taxon>
        <taxon>Ascomycota</taxon>
        <taxon>Pezizomycotina</taxon>
        <taxon>Sordariomycetes</taxon>
        <taxon>Sordariomycetidae</taxon>
        <taxon>Sordariales</taxon>
        <taxon>Podosporaceae</taxon>
        <taxon>Podospora</taxon>
    </lineage>
</organism>
<accession>A0ABR0H0Y7</accession>
<feature type="non-terminal residue" evidence="2">
    <location>
        <position position="1"/>
    </location>
</feature>
<evidence type="ECO:0000256" key="1">
    <source>
        <dbReference type="SAM" id="MobiDB-lite"/>
    </source>
</evidence>
<dbReference type="GeneID" id="87926685"/>
<name>A0ABR0H0Y7_9PEZI</name>
<dbReference type="Proteomes" id="UP001326199">
    <property type="component" value="Unassembled WGS sequence"/>
</dbReference>
<comment type="caution">
    <text evidence="2">The sequence shown here is derived from an EMBL/GenBank/DDBJ whole genome shotgun (WGS) entry which is preliminary data.</text>
</comment>